<dbReference type="GO" id="GO:0032259">
    <property type="term" value="P:methylation"/>
    <property type="evidence" value="ECO:0007669"/>
    <property type="project" value="UniProtKB-KW"/>
</dbReference>
<evidence type="ECO:0000259" key="6">
    <source>
        <dbReference type="Pfam" id="PF05175"/>
    </source>
</evidence>
<comment type="caution">
    <text evidence="7">The sequence shown here is derived from an EMBL/GenBank/DDBJ whole genome shotgun (WGS) entry which is preliminary data.</text>
</comment>
<evidence type="ECO:0000256" key="3">
    <source>
        <dbReference type="ARBA" id="ARBA00022603"/>
    </source>
</evidence>
<evidence type="ECO:0000256" key="5">
    <source>
        <dbReference type="ARBA" id="ARBA00022691"/>
    </source>
</evidence>
<evidence type="ECO:0000256" key="1">
    <source>
        <dbReference type="ARBA" id="ARBA00022490"/>
    </source>
</evidence>
<evidence type="ECO:0000313" key="7">
    <source>
        <dbReference type="EMBL" id="KCZ57898.1"/>
    </source>
</evidence>
<dbReference type="eggNOG" id="COG2813">
    <property type="taxonomic scope" value="Bacteria"/>
</dbReference>
<keyword evidence="8" id="KW-1185">Reference proteome</keyword>
<dbReference type="GO" id="GO:0006364">
    <property type="term" value="P:rRNA processing"/>
    <property type="evidence" value="ECO:0007669"/>
    <property type="project" value="UniProtKB-KW"/>
</dbReference>
<feature type="domain" description="Methyltransferase small" evidence="6">
    <location>
        <begin position="173"/>
        <end position="337"/>
    </location>
</feature>
<dbReference type="PROSITE" id="PS00092">
    <property type="entry name" value="N6_MTASE"/>
    <property type="match status" value="1"/>
</dbReference>
<dbReference type="Gene3D" id="3.40.50.150">
    <property type="entry name" value="Vaccinia Virus protein VP39"/>
    <property type="match status" value="1"/>
</dbReference>
<sequence length="346" mass="38042">MFDPVVYETLMLALEDGAVTLPENGPVLFLRAEVTPYLSQLPKDRLVCQNSFKPDHDALKAAGFEVLPPEAEHFPAAPLTLILPPRQKDETRALLARALRDAPEGGTLLACLPNTLGSKTIEKLLREIAGETEALSKNKCRAFWAVKDSSRINTVLMDEWIALDAPQTMEGGVSSRPGLFSWNRIDAGSELLADSIPEYIKGRGADFGAGQGFLTREVLNNCPHVEHMTLLEAEHRALPCIAETLSGFDNWDAQWADATKDAGTALYDFVVMNPPFHVGRADAASLGQDFIRAAAKALKTGGQLWLVANRHLPYEQLLGECFKAHEMLEDAGGYKIIRAEKPKRKR</sequence>
<dbReference type="EMBL" id="AWFH01000063">
    <property type="protein sequence ID" value="KCZ57898.1"/>
    <property type="molecule type" value="Genomic_DNA"/>
</dbReference>
<dbReference type="AlphaFoldDB" id="A0A059DX19"/>
<evidence type="ECO:0000313" key="8">
    <source>
        <dbReference type="Proteomes" id="UP000024547"/>
    </source>
</evidence>
<dbReference type="PATRIC" id="fig|1280948.3.peg.3525"/>
<dbReference type="PANTHER" id="PTHR47816">
    <property type="entry name" value="RIBOSOMAL RNA SMALL SUBUNIT METHYLTRANSFERASE C"/>
    <property type="match status" value="1"/>
</dbReference>
<dbReference type="InterPro" id="IPR046977">
    <property type="entry name" value="RsmC/RlmG"/>
</dbReference>
<dbReference type="Proteomes" id="UP000024547">
    <property type="component" value="Unassembled WGS sequence"/>
</dbReference>
<evidence type="ECO:0000256" key="2">
    <source>
        <dbReference type="ARBA" id="ARBA00022552"/>
    </source>
</evidence>
<dbReference type="PANTHER" id="PTHR47816:SF4">
    <property type="entry name" value="RIBOSOMAL RNA SMALL SUBUNIT METHYLTRANSFERASE C"/>
    <property type="match status" value="1"/>
</dbReference>
<dbReference type="GO" id="GO:0008757">
    <property type="term" value="F:S-adenosylmethionine-dependent methyltransferase activity"/>
    <property type="evidence" value="ECO:0007669"/>
    <property type="project" value="InterPro"/>
</dbReference>
<keyword evidence="2" id="KW-0698">rRNA processing</keyword>
<name>A0A059DX19_9PROT</name>
<dbReference type="SUPFAM" id="SSF53335">
    <property type="entry name" value="S-adenosyl-L-methionine-dependent methyltransferases"/>
    <property type="match status" value="1"/>
</dbReference>
<dbReference type="InterPro" id="IPR029063">
    <property type="entry name" value="SAM-dependent_MTases_sf"/>
</dbReference>
<evidence type="ECO:0000256" key="4">
    <source>
        <dbReference type="ARBA" id="ARBA00022679"/>
    </source>
</evidence>
<dbReference type="GO" id="GO:0003676">
    <property type="term" value="F:nucleic acid binding"/>
    <property type="evidence" value="ECO:0007669"/>
    <property type="project" value="InterPro"/>
</dbReference>
<dbReference type="GO" id="GO:0008170">
    <property type="term" value="F:N-methyltransferase activity"/>
    <property type="evidence" value="ECO:0007669"/>
    <property type="project" value="UniProtKB-ARBA"/>
</dbReference>
<dbReference type="STRING" id="1280948.HY36_12025"/>
<keyword evidence="1" id="KW-0963">Cytoplasm</keyword>
<keyword evidence="3" id="KW-0489">Methyltransferase</keyword>
<dbReference type="CDD" id="cd02440">
    <property type="entry name" value="AdoMet_MTases"/>
    <property type="match status" value="1"/>
</dbReference>
<dbReference type="OrthoDB" id="9816072at2"/>
<gene>
    <name evidence="7" type="ORF">HY36_12025</name>
</gene>
<keyword evidence="5" id="KW-0949">S-adenosyl-L-methionine</keyword>
<dbReference type="InterPro" id="IPR007848">
    <property type="entry name" value="Small_mtfrase_dom"/>
</dbReference>
<accession>A0A059DX19</accession>
<organism evidence="7 8">
    <name type="scientific">Hyphomonas atlantica</name>
    <dbReference type="NCBI Taxonomy" id="1280948"/>
    <lineage>
        <taxon>Bacteria</taxon>
        <taxon>Pseudomonadati</taxon>
        <taxon>Pseudomonadota</taxon>
        <taxon>Alphaproteobacteria</taxon>
        <taxon>Hyphomonadales</taxon>
        <taxon>Hyphomonadaceae</taxon>
        <taxon>Hyphomonas</taxon>
    </lineage>
</organism>
<dbReference type="InterPro" id="IPR002052">
    <property type="entry name" value="DNA_methylase_N6_adenine_CS"/>
</dbReference>
<keyword evidence="4" id="KW-0808">Transferase</keyword>
<dbReference type="Pfam" id="PF05175">
    <property type="entry name" value="MTS"/>
    <property type="match status" value="1"/>
</dbReference>
<reference evidence="7 8" key="1">
    <citation type="journal article" date="2014" name="Antonie Van Leeuwenhoek">
        <title>Hyphomonas beringensis sp. nov. and Hyphomonas chukchiensis sp. nov., isolated from surface seawater of the Bering Sea and Chukchi Sea.</title>
        <authorList>
            <person name="Li C."/>
            <person name="Lai Q."/>
            <person name="Li G."/>
            <person name="Dong C."/>
            <person name="Wang J."/>
            <person name="Liao Y."/>
            <person name="Shao Z."/>
        </authorList>
    </citation>
    <scope>NUCLEOTIDE SEQUENCE [LARGE SCALE GENOMIC DNA]</scope>
    <source>
        <strain evidence="7 8">22II1-22F38</strain>
    </source>
</reference>
<protein>
    <recommendedName>
        <fullName evidence="6">Methyltransferase small domain-containing protein</fullName>
    </recommendedName>
</protein>
<dbReference type="RefSeq" id="WP_035555698.1">
    <property type="nucleotide sequence ID" value="NZ_AWFH01000063.1"/>
</dbReference>
<proteinExistence type="predicted"/>